<keyword evidence="3" id="KW-1185">Reference proteome</keyword>
<feature type="region of interest" description="Disordered" evidence="1">
    <location>
        <begin position="127"/>
        <end position="148"/>
    </location>
</feature>
<organism evidence="2 3">
    <name type="scientific">Streptosporangium jomthongense</name>
    <dbReference type="NCBI Taxonomy" id="1193683"/>
    <lineage>
        <taxon>Bacteria</taxon>
        <taxon>Bacillati</taxon>
        <taxon>Actinomycetota</taxon>
        <taxon>Actinomycetes</taxon>
        <taxon>Streptosporangiales</taxon>
        <taxon>Streptosporangiaceae</taxon>
        <taxon>Streptosporangium</taxon>
    </lineage>
</organism>
<dbReference type="EMBL" id="JBHSBC010000008">
    <property type="protein sequence ID" value="MFC3980172.1"/>
    <property type="molecule type" value="Genomic_DNA"/>
</dbReference>
<evidence type="ECO:0000313" key="3">
    <source>
        <dbReference type="Proteomes" id="UP001595698"/>
    </source>
</evidence>
<name>A0ABV8EUW0_9ACTN</name>
<protein>
    <submittedName>
        <fullName evidence="2">Uncharacterized protein</fullName>
    </submittedName>
</protein>
<proteinExistence type="predicted"/>
<sequence length="496" mass="48980">MTTITNTVKDASGAPVSGVQVTAHLVAASGFLAGGGEIVKEVSTASGQDGAWSLTLTPTESLAYPDGAHYVVSEGLRRHTITVPATGDHNLADVLVSIPGVRADVGLTVSAGDARYELAARRGQPSGYASLGSDGLVPTSQLPAGSGGDAVSSVNGMTGVVTLTAADVGAATAGHTHSGLYDPLGAATTAVTTHEAAADPHPQYVTASEGATAYAPTAHSHAGGDITSGILAVARLPVGTTSGNVAAGDDSRIIGAVQRSLVTAKGDLLAATGSAAIARLGVGSDGQVLTADAAQTSGLKWADPPSGGGGSGGGPVYPLSAYGLLAATGDPETFMLGSSASANTILGGRFEIPAGVTLTRLWAAVRAGGTYTPSSVPNRIGLYTDEGVLVGATADDSTLWTAAGWRGGPIVGGPIAAQSTPRMAYILLIFGGMADLVMPYPSSANDAQTSWFCRGPSASGPRRAFYVGAGGGDLPASFNPASYGTETTYLSLAGGN</sequence>
<evidence type="ECO:0000313" key="2">
    <source>
        <dbReference type="EMBL" id="MFC3980172.1"/>
    </source>
</evidence>
<comment type="caution">
    <text evidence="2">The sequence shown here is derived from an EMBL/GenBank/DDBJ whole genome shotgun (WGS) entry which is preliminary data.</text>
</comment>
<evidence type="ECO:0000256" key="1">
    <source>
        <dbReference type="SAM" id="MobiDB-lite"/>
    </source>
</evidence>
<reference evidence="3" key="1">
    <citation type="journal article" date="2019" name="Int. J. Syst. Evol. Microbiol.">
        <title>The Global Catalogue of Microorganisms (GCM) 10K type strain sequencing project: providing services to taxonomists for standard genome sequencing and annotation.</title>
        <authorList>
            <consortium name="The Broad Institute Genomics Platform"/>
            <consortium name="The Broad Institute Genome Sequencing Center for Infectious Disease"/>
            <person name="Wu L."/>
            <person name="Ma J."/>
        </authorList>
    </citation>
    <scope>NUCLEOTIDE SEQUENCE [LARGE SCALE GENOMIC DNA]</scope>
    <source>
        <strain evidence="3">TBRC 7912</strain>
    </source>
</reference>
<dbReference type="RefSeq" id="WP_386189130.1">
    <property type="nucleotide sequence ID" value="NZ_JBHSBC010000008.1"/>
</dbReference>
<dbReference type="Proteomes" id="UP001595698">
    <property type="component" value="Unassembled WGS sequence"/>
</dbReference>
<gene>
    <name evidence="2" type="ORF">ACFOYY_08585</name>
</gene>
<accession>A0ABV8EUW0</accession>